<accession>A0ACB9VUI8</accession>
<comment type="caution">
    <text evidence="1">The sequence shown here is derived from an EMBL/GenBank/DDBJ whole genome shotgun (WGS) entry which is preliminary data.</text>
</comment>
<evidence type="ECO:0000313" key="1">
    <source>
        <dbReference type="EMBL" id="KAI4803821.1"/>
    </source>
</evidence>
<gene>
    <name evidence="1" type="ORF">KUCAC02_025469</name>
</gene>
<evidence type="ECO:0000313" key="2">
    <source>
        <dbReference type="Proteomes" id="UP001057452"/>
    </source>
</evidence>
<keyword evidence="2" id="KW-1185">Reference proteome</keyword>
<dbReference type="Proteomes" id="UP001057452">
    <property type="component" value="Chromosome 15"/>
</dbReference>
<name>A0ACB9VUI8_CHAAC</name>
<protein>
    <submittedName>
        <fullName evidence="1">Uncharacterized protein</fullName>
    </submittedName>
</protein>
<dbReference type="EMBL" id="CM043799">
    <property type="protein sequence ID" value="KAI4803821.1"/>
    <property type="molecule type" value="Genomic_DNA"/>
</dbReference>
<reference evidence="1" key="1">
    <citation type="submission" date="2022-05" db="EMBL/GenBank/DDBJ databases">
        <title>Chromosome-level genome of Chaenocephalus aceratus.</title>
        <authorList>
            <person name="Park H."/>
        </authorList>
    </citation>
    <scope>NUCLEOTIDE SEQUENCE</scope>
    <source>
        <strain evidence="1">KU_202001</strain>
    </source>
</reference>
<organism evidence="1 2">
    <name type="scientific">Chaenocephalus aceratus</name>
    <name type="common">Blackfin icefish</name>
    <name type="synonym">Chaenichthys aceratus</name>
    <dbReference type="NCBI Taxonomy" id="36190"/>
    <lineage>
        <taxon>Eukaryota</taxon>
        <taxon>Metazoa</taxon>
        <taxon>Chordata</taxon>
        <taxon>Craniata</taxon>
        <taxon>Vertebrata</taxon>
        <taxon>Euteleostomi</taxon>
        <taxon>Actinopterygii</taxon>
        <taxon>Neopterygii</taxon>
        <taxon>Teleostei</taxon>
        <taxon>Neoteleostei</taxon>
        <taxon>Acanthomorphata</taxon>
        <taxon>Eupercaria</taxon>
        <taxon>Perciformes</taxon>
        <taxon>Notothenioidei</taxon>
        <taxon>Channichthyidae</taxon>
        <taxon>Chaenocephalus</taxon>
    </lineage>
</organism>
<proteinExistence type="predicted"/>
<sequence length="153" mass="15738">MEADGCSVAAQPPPSPPKCEAAVVGMAQCEREPEFMTGNRKAVGGAFGGWGKVGAESCFLGGALEKLVGQASCNGRESQSPLSHPFEIQGQGHRPREEWQRGPAPGQTGSHRTGAASPALLACPFPPQPTPSAHAYGSQAGRPPSGQAEPCTY</sequence>